<sequence>MLSSAVLAVLTAIPSSSAAVSIGTACSTNHDRLDAITGKLYSDCDDTAFCSGSTNATCQPRVCRRDEFPFGFGNATAVPTLCKDGTYCPDEGSGCKALVGVGLPCQVERDEQCAPPPNWQDIASSWNNNGSVCLKSMCTRYANMTLGQPCISDVVSYADGASTIARHNCQTPRFYCHSGFAVCVPTKALGLPCESNEECQSITCGSQGMCVDPPGTPIHVKAWHFVITGLSVIATMCAIVVMLTLFHKRQRLKRYQEIREFYDEQVELRRSLAALHAAAADRYDEKGRYD</sequence>
<accession>A0A371D9H6</accession>
<name>A0A371D9H6_9APHY</name>
<reference evidence="3 4" key="1">
    <citation type="journal article" date="2018" name="Biotechnol. Biofuels">
        <title>Integrative visual omics of the white-rot fungus Polyporus brumalis exposes the biotechnological potential of its oxidative enzymes for delignifying raw plant biomass.</title>
        <authorList>
            <person name="Miyauchi S."/>
            <person name="Rancon A."/>
            <person name="Drula E."/>
            <person name="Hage H."/>
            <person name="Chaduli D."/>
            <person name="Favel A."/>
            <person name="Grisel S."/>
            <person name="Henrissat B."/>
            <person name="Herpoel-Gimbert I."/>
            <person name="Ruiz-Duenas F.J."/>
            <person name="Chevret D."/>
            <person name="Hainaut M."/>
            <person name="Lin J."/>
            <person name="Wang M."/>
            <person name="Pangilinan J."/>
            <person name="Lipzen A."/>
            <person name="Lesage-Meessen L."/>
            <person name="Navarro D."/>
            <person name="Riley R."/>
            <person name="Grigoriev I.V."/>
            <person name="Zhou S."/>
            <person name="Raouche S."/>
            <person name="Rosso M.N."/>
        </authorList>
    </citation>
    <scope>NUCLEOTIDE SEQUENCE [LARGE SCALE GENOMIC DNA]</scope>
    <source>
        <strain evidence="3 4">BRFM 1820</strain>
    </source>
</reference>
<dbReference type="OrthoDB" id="195231at2759"/>
<evidence type="ECO:0008006" key="5">
    <source>
        <dbReference type="Google" id="ProtNLM"/>
    </source>
</evidence>
<evidence type="ECO:0000256" key="2">
    <source>
        <dbReference type="SAM" id="SignalP"/>
    </source>
</evidence>
<organism evidence="3 4">
    <name type="scientific">Lentinus brumalis</name>
    <dbReference type="NCBI Taxonomy" id="2498619"/>
    <lineage>
        <taxon>Eukaryota</taxon>
        <taxon>Fungi</taxon>
        <taxon>Dikarya</taxon>
        <taxon>Basidiomycota</taxon>
        <taxon>Agaricomycotina</taxon>
        <taxon>Agaricomycetes</taxon>
        <taxon>Polyporales</taxon>
        <taxon>Polyporaceae</taxon>
        <taxon>Lentinus</taxon>
    </lineage>
</organism>
<keyword evidence="1" id="KW-1133">Transmembrane helix</keyword>
<dbReference type="EMBL" id="KZ857407">
    <property type="protein sequence ID" value="RDX49169.1"/>
    <property type="molecule type" value="Genomic_DNA"/>
</dbReference>
<gene>
    <name evidence="3" type="ORF">OH76DRAFT_1404068</name>
</gene>
<protein>
    <recommendedName>
        <fullName evidence="5">Dickkopf N-terminal cysteine-rich domain-containing protein</fullName>
    </recommendedName>
</protein>
<evidence type="ECO:0000313" key="3">
    <source>
        <dbReference type="EMBL" id="RDX49169.1"/>
    </source>
</evidence>
<keyword evidence="1" id="KW-0812">Transmembrane</keyword>
<feature type="transmembrane region" description="Helical" evidence="1">
    <location>
        <begin position="222"/>
        <end position="246"/>
    </location>
</feature>
<dbReference type="STRING" id="139420.A0A371D9H6"/>
<proteinExistence type="predicted"/>
<keyword evidence="4" id="KW-1185">Reference proteome</keyword>
<evidence type="ECO:0000256" key="1">
    <source>
        <dbReference type="SAM" id="Phobius"/>
    </source>
</evidence>
<dbReference type="Proteomes" id="UP000256964">
    <property type="component" value="Unassembled WGS sequence"/>
</dbReference>
<feature type="signal peptide" evidence="2">
    <location>
        <begin position="1"/>
        <end position="18"/>
    </location>
</feature>
<keyword evidence="2" id="KW-0732">Signal</keyword>
<feature type="chain" id="PRO_5016629829" description="Dickkopf N-terminal cysteine-rich domain-containing protein" evidence="2">
    <location>
        <begin position="19"/>
        <end position="290"/>
    </location>
</feature>
<evidence type="ECO:0000313" key="4">
    <source>
        <dbReference type="Proteomes" id="UP000256964"/>
    </source>
</evidence>
<dbReference type="AlphaFoldDB" id="A0A371D9H6"/>
<keyword evidence="1" id="KW-0472">Membrane</keyword>